<reference evidence="2" key="2">
    <citation type="submission" date="2020-11" db="EMBL/GenBank/DDBJ databases">
        <authorList>
            <person name="McCartney M.A."/>
            <person name="Auch B."/>
            <person name="Kono T."/>
            <person name="Mallez S."/>
            <person name="Becker A."/>
            <person name="Gohl D.M."/>
            <person name="Silverstein K.A.T."/>
            <person name="Koren S."/>
            <person name="Bechman K.B."/>
            <person name="Herman A."/>
            <person name="Abrahante J.E."/>
            <person name="Garbe J."/>
        </authorList>
    </citation>
    <scope>NUCLEOTIDE SEQUENCE</scope>
    <source>
        <strain evidence="2">Duluth1</strain>
        <tissue evidence="2">Whole animal</tissue>
    </source>
</reference>
<protein>
    <submittedName>
        <fullName evidence="2">Uncharacterized protein</fullName>
    </submittedName>
</protein>
<name>A0A9D4QNP5_DREPO</name>
<keyword evidence="3" id="KW-1185">Reference proteome</keyword>
<keyword evidence="1" id="KW-0732">Signal</keyword>
<organism evidence="2 3">
    <name type="scientific">Dreissena polymorpha</name>
    <name type="common">Zebra mussel</name>
    <name type="synonym">Mytilus polymorpha</name>
    <dbReference type="NCBI Taxonomy" id="45954"/>
    <lineage>
        <taxon>Eukaryota</taxon>
        <taxon>Metazoa</taxon>
        <taxon>Spiralia</taxon>
        <taxon>Lophotrochozoa</taxon>
        <taxon>Mollusca</taxon>
        <taxon>Bivalvia</taxon>
        <taxon>Autobranchia</taxon>
        <taxon>Heteroconchia</taxon>
        <taxon>Euheterodonta</taxon>
        <taxon>Imparidentia</taxon>
        <taxon>Neoheterodontei</taxon>
        <taxon>Myida</taxon>
        <taxon>Dreissenoidea</taxon>
        <taxon>Dreissenidae</taxon>
        <taxon>Dreissena</taxon>
    </lineage>
</organism>
<evidence type="ECO:0000256" key="1">
    <source>
        <dbReference type="SAM" id="SignalP"/>
    </source>
</evidence>
<dbReference type="EMBL" id="JAIWYP010000004">
    <property type="protein sequence ID" value="KAH3836852.1"/>
    <property type="molecule type" value="Genomic_DNA"/>
</dbReference>
<sequence length="165" mass="18593">MLDALAFLTLVLFRKTEFSVPMPKSDGQSYVKKTWETLFAQKLRFPEKKRHLPMGVRVKLGLVKPEKIASTDADHKPNGTNSSDQCKQVLDTKALSDGQSNVEKTCETLFTQKLRFPEKKRYLPMGIRVELGLVNPEKIATADADHKTNGTNSSDQCKKLLTQKL</sequence>
<evidence type="ECO:0000313" key="3">
    <source>
        <dbReference type="Proteomes" id="UP000828390"/>
    </source>
</evidence>
<feature type="chain" id="PRO_5039367543" evidence="1">
    <location>
        <begin position="19"/>
        <end position="165"/>
    </location>
</feature>
<proteinExistence type="predicted"/>
<reference evidence="2" key="1">
    <citation type="journal article" date="2019" name="bioRxiv">
        <title>The Genome of the Zebra Mussel, Dreissena polymorpha: A Resource for Invasive Species Research.</title>
        <authorList>
            <person name="McCartney M.A."/>
            <person name="Auch B."/>
            <person name="Kono T."/>
            <person name="Mallez S."/>
            <person name="Zhang Y."/>
            <person name="Obille A."/>
            <person name="Becker A."/>
            <person name="Abrahante J.E."/>
            <person name="Garbe J."/>
            <person name="Badalamenti J.P."/>
            <person name="Herman A."/>
            <person name="Mangelson H."/>
            <person name="Liachko I."/>
            <person name="Sullivan S."/>
            <person name="Sone E.D."/>
            <person name="Koren S."/>
            <person name="Silverstein K.A.T."/>
            <person name="Beckman K.B."/>
            <person name="Gohl D.M."/>
        </authorList>
    </citation>
    <scope>NUCLEOTIDE SEQUENCE</scope>
    <source>
        <strain evidence="2">Duluth1</strain>
        <tissue evidence="2">Whole animal</tissue>
    </source>
</reference>
<dbReference type="AlphaFoldDB" id="A0A9D4QNP5"/>
<gene>
    <name evidence="2" type="ORF">DPMN_110228</name>
</gene>
<accession>A0A9D4QNP5</accession>
<comment type="caution">
    <text evidence="2">The sequence shown here is derived from an EMBL/GenBank/DDBJ whole genome shotgun (WGS) entry which is preliminary data.</text>
</comment>
<dbReference type="Proteomes" id="UP000828390">
    <property type="component" value="Unassembled WGS sequence"/>
</dbReference>
<feature type="signal peptide" evidence="1">
    <location>
        <begin position="1"/>
        <end position="18"/>
    </location>
</feature>
<evidence type="ECO:0000313" key="2">
    <source>
        <dbReference type="EMBL" id="KAH3836852.1"/>
    </source>
</evidence>